<dbReference type="RefSeq" id="XP_001584293.1">
    <property type="nucleotide sequence ID" value="XM_001584243.1"/>
</dbReference>
<dbReference type="InParanoid" id="A2D8Q8"/>
<proteinExistence type="predicted"/>
<dbReference type="KEGG" id="tva:5468869"/>
<reference evidence="1" key="2">
    <citation type="journal article" date="2007" name="Science">
        <title>Draft genome sequence of the sexually transmitted pathogen Trichomonas vaginalis.</title>
        <authorList>
            <person name="Carlton J.M."/>
            <person name="Hirt R.P."/>
            <person name="Silva J.C."/>
            <person name="Delcher A.L."/>
            <person name="Schatz M."/>
            <person name="Zhao Q."/>
            <person name="Wortman J.R."/>
            <person name="Bidwell S.L."/>
            <person name="Alsmark U.C.M."/>
            <person name="Besteiro S."/>
            <person name="Sicheritz-Ponten T."/>
            <person name="Noel C.J."/>
            <person name="Dacks J.B."/>
            <person name="Foster P.G."/>
            <person name="Simillion C."/>
            <person name="Van de Peer Y."/>
            <person name="Miranda-Saavedra D."/>
            <person name="Barton G.J."/>
            <person name="Westrop G.D."/>
            <person name="Mueller S."/>
            <person name="Dessi D."/>
            <person name="Fiori P.L."/>
            <person name="Ren Q."/>
            <person name="Paulsen I."/>
            <person name="Zhang H."/>
            <person name="Bastida-Corcuera F.D."/>
            <person name="Simoes-Barbosa A."/>
            <person name="Brown M.T."/>
            <person name="Hayes R.D."/>
            <person name="Mukherjee M."/>
            <person name="Okumura C.Y."/>
            <person name="Schneider R."/>
            <person name="Smith A.J."/>
            <person name="Vanacova S."/>
            <person name="Villalvazo M."/>
            <person name="Haas B.J."/>
            <person name="Pertea M."/>
            <person name="Feldblyum T.V."/>
            <person name="Utterback T.R."/>
            <person name="Shu C.L."/>
            <person name="Osoegawa K."/>
            <person name="de Jong P.J."/>
            <person name="Hrdy I."/>
            <person name="Horvathova L."/>
            <person name="Zubacova Z."/>
            <person name="Dolezal P."/>
            <person name="Malik S.B."/>
            <person name="Logsdon J.M. Jr."/>
            <person name="Henze K."/>
            <person name="Gupta A."/>
            <person name="Wang C.C."/>
            <person name="Dunne R.L."/>
            <person name="Upcroft J.A."/>
            <person name="Upcroft P."/>
            <person name="White O."/>
            <person name="Salzberg S.L."/>
            <person name="Tang P."/>
            <person name="Chiu C.-H."/>
            <person name="Lee Y.-S."/>
            <person name="Embley T.M."/>
            <person name="Coombs G.H."/>
            <person name="Mottram J.C."/>
            <person name="Tachezy J."/>
            <person name="Fraser-Liggett C.M."/>
            <person name="Johnson P.J."/>
        </authorList>
    </citation>
    <scope>NUCLEOTIDE SEQUENCE [LARGE SCALE GENOMIC DNA]</scope>
    <source>
        <strain evidence="1">G3</strain>
    </source>
</reference>
<name>A2D8Q8_TRIV3</name>
<dbReference type="EMBL" id="DS113179">
    <property type="protein sequence ID" value="EAY23307.1"/>
    <property type="molecule type" value="Genomic_DNA"/>
</dbReference>
<accession>A2D8Q8</accession>
<dbReference type="AlphaFoldDB" id="A2D8Q8"/>
<dbReference type="VEuPathDB" id="TrichDB:TVAG_186150"/>
<sequence>MNQEVYRASRCFDLVSARKNCEEIELELGDCSSVQIDPKSYKQIFKFNYESLVYSIHDNTVVVADLRSGKSRCFKFNQQILPYLEPTTAKFHKLTDAYLITNTGLLFALGMEGVSATMKLPFIPTAFCQANDRFYLGKNTGEIYCIENGEVLFIANKQTSFIKSIINKIHPSNSILSMESFDNSIYALTKDSKIYTIHSESGKIIETNSLWNKPCISGTIKVFFDSIVMILRNETSSILKVLKKSHQDFSIVFETEFHNILDATIGKDYITVIQGDAPDVSICKYNLETGKFVASEWSPLDDYDLYIKYQFPTLEKFSKIDIDEKNMISPKSCAIDNNNFTYISSNSYIYILRPFFEIENILLFMKEEPELNSLEGVTTAMLRLVPKQIWNEIDAELKSGSDPSKIFQKIVANLDINAPKQISESKYLQRLDEIINLIHIPAPNEEFLKGTDYSVFWASAVSQIARAVAFYSKCIYLTTLFLESKLNFNVGTRLNSLSTIVESFTKLSVIIEGNNLFQLRIFEPLDYHENNFNEDLSRQIRQLLHPTNVAQALLEKGLASTVISYLHLFNGHFIEYGLALVQLKRFPAAVAYFADHRDEFDFTLIYRSTILEISKYDDTSAIKFGELIINIDRPFISSVIFMLYCKNGMTDKALDIALSLPEDRDEKMDMIRMAISQSVTNNDLKKLTKTDFGKLYNEIGKEMSVLSYKTLPAAAMLYQSHGDFSEAASILYRHGRELLRMNSLSAMKEAMTSLSMASSIMEMNKDIAVRDVFANQLLSSQKIHRIVERLRVVLRHPEPLECQKMSNLDILRFAKKDDFESFLKFAKSGVPTFGDVAVIAKEIALNNEDSLLMKLLQIDNSEWHFSLHTAVLTSFISAKIEPPQWFMEQIIKVAKTQFVVVCAENNANDVLDKGIQLMIEQKCVLPPPFNALLSQIGVRKDFIEKIVDSI</sequence>
<protein>
    <submittedName>
        <fullName evidence="1">Uncharacterized protein</fullName>
    </submittedName>
</protein>
<gene>
    <name evidence="1" type="ORF">TVAG_186150</name>
</gene>
<organism evidence="1 2">
    <name type="scientific">Trichomonas vaginalis (strain ATCC PRA-98 / G3)</name>
    <dbReference type="NCBI Taxonomy" id="412133"/>
    <lineage>
        <taxon>Eukaryota</taxon>
        <taxon>Metamonada</taxon>
        <taxon>Parabasalia</taxon>
        <taxon>Trichomonadida</taxon>
        <taxon>Trichomonadidae</taxon>
        <taxon>Trichomonas</taxon>
    </lineage>
</organism>
<evidence type="ECO:0000313" key="1">
    <source>
        <dbReference type="EMBL" id="EAY23307.1"/>
    </source>
</evidence>
<evidence type="ECO:0000313" key="2">
    <source>
        <dbReference type="Proteomes" id="UP000001542"/>
    </source>
</evidence>
<dbReference type="Proteomes" id="UP000001542">
    <property type="component" value="Unassembled WGS sequence"/>
</dbReference>
<reference evidence="1" key="1">
    <citation type="submission" date="2006-10" db="EMBL/GenBank/DDBJ databases">
        <authorList>
            <person name="Amadeo P."/>
            <person name="Zhao Q."/>
            <person name="Wortman J."/>
            <person name="Fraser-Liggett C."/>
            <person name="Carlton J."/>
        </authorList>
    </citation>
    <scope>NUCLEOTIDE SEQUENCE</scope>
    <source>
        <strain evidence="1">G3</strain>
    </source>
</reference>
<dbReference type="VEuPathDB" id="TrichDB:TVAGG3_0391810"/>
<keyword evidence="2" id="KW-1185">Reference proteome</keyword>